<protein>
    <recommendedName>
        <fullName evidence="3">Periplasmic binding protein domain-containing protein</fullName>
    </recommendedName>
</protein>
<proteinExistence type="predicted"/>
<dbReference type="Proteomes" id="UP000503313">
    <property type="component" value="Chromosome"/>
</dbReference>
<keyword evidence="2" id="KW-1185">Reference proteome</keyword>
<dbReference type="RefSeq" id="WP_129010927.1">
    <property type="nucleotide sequence ID" value="NZ_CP053835.1"/>
</dbReference>
<reference evidence="1 2" key="1">
    <citation type="submission" date="2020-05" db="EMBL/GenBank/DDBJ databases">
        <title>Complete genome sequencing of Campylobacter and Arcobacter type strains.</title>
        <authorList>
            <person name="Miller W.G."/>
            <person name="Yee E."/>
        </authorList>
    </citation>
    <scope>NUCLEOTIDE SEQUENCE [LARGE SCALE GENOMIC DNA]</scope>
    <source>
        <strain evidence="1 2">LMG 25694</strain>
    </source>
</reference>
<name>A0AAE7E5M6_9BACT</name>
<evidence type="ECO:0000313" key="1">
    <source>
        <dbReference type="EMBL" id="QKF76970.1"/>
    </source>
</evidence>
<dbReference type="KEGG" id="adz:ADFLV_0928"/>
<organism evidence="1 2">
    <name type="scientific">Arcobacter defluvii</name>
    <dbReference type="NCBI Taxonomy" id="873191"/>
    <lineage>
        <taxon>Bacteria</taxon>
        <taxon>Pseudomonadati</taxon>
        <taxon>Campylobacterota</taxon>
        <taxon>Epsilonproteobacteria</taxon>
        <taxon>Campylobacterales</taxon>
        <taxon>Arcobacteraceae</taxon>
        <taxon>Arcobacter</taxon>
    </lineage>
</organism>
<evidence type="ECO:0008006" key="3">
    <source>
        <dbReference type="Google" id="ProtNLM"/>
    </source>
</evidence>
<sequence>MKQILALILFVFVFFGCTQKQVVELKLPNKNKIEKQVQKEKKVEEDSVTIVEEFTPIDIKESDIKEETIPNGSMNTIDEENINIQIDETKAKIKIAFIYPSSLVSKYAKNSMNTISGYLSYKKADYNLVVIDCENESYDKISSAFSKIEEEGITKVIALFTPNAINTLNKVVSNDLKVYLPLIEKKDSLENNDNLIFGSISYDEQLKKLSYYSTGNNAMFYQDTYLGSKLKRSYDNVVTNTTVRKEIKKNETNFKNIVNDYRLKNSSLFLNTDLVKTSLILSQLRAYDVYPKIIFSTQLNYDPMLMILTQDKDREKLVIANSIDSVDAKLKDEITTFGGNITYEWVDYSTLVGINYLYNDGNSSSIPTQIVDNEVIYTPRLFKSTEVGFLEIK</sequence>
<dbReference type="EMBL" id="CP053835">
    <property type="protein sequence ID" value="QKF76970.1"/>
    <property type="molecule type" value="Genomic_DNA"/>
</dbReference>
<gene>
    <name evidence="1" type="ORF">ADFLV_0928</name>
</gene>
<accession>A0AAE7E5M6</accession>
<dbReference type="PROSITE" id="PS51257">
    <property type="entry name" value="PROKAR_LIPOPROTEIN"/>
    <property type="match status" value="1"/>
</dbReference>
<dbReference type="AlphaFoldDB" id="A0AAE7E5M6"/>
<evidence type="ECO:0000313" key="2">
    <source>
        <dbReference type="Proteomes" id="UP000503313"/>
    </source>
</evidence>